<dbReference type="Proteomes" id="UP000288730">
    <property type="component" value="Unassembled WGS sequence"/>
</dbReference>
<dbReference type="Proteomes" id="UP001285616">
    <property type="component" value="Unassembled WGS sequence"/>
</dbReference>
<evidence type="ECO:0000313" key="3">
    <source>
        <dbReference type="EMBL" id="HAH4524762.1"/>
    </source>
</evidence>
<dbReference type="RefSeq" id="WP_001018353.1">
    <property type="nucleotide sequence ID" value="NZ_AP018784.2"/>
</dbReference>
<proteinExistence type="predicted"/>
<reference evidence="4" key="3">
    <citation type="submission" date="2020-01" db="EMBL/GenBank/DDBJ databases">
        <authorList>
            <consortium name="NCBI Pathogen Detection Project"/>
        </authorList>
    </citation>
    <scope>NUCLEOTIDE SEQUENCE</scope>
    <source>
        <strain evidence="4">C0382</strain>
        <strain evidence="3">EC00763</strain>
    </source>
</reference>
<name>A0A061YBU6_ECOLX</name>
<evidence type="ECO:0000313" key="5">
    <source>
        <dbReference type="EMBL" id="RXD14347.1"/>
    </source>
</evidence>
<dbReference type="EMBL" id="DABBJX010000011">
    <property type="protein sequence ID" value="HAH4524762.1"/>
    <property type="molecule type" value="Genomic_DNA"/>
</dbReference>
<feature type="coiled-coil region" evidence="1">
    <location>
        <begin position="63"/>
        <end position="90"/>
    </location>
</feature>
<evidence type="ECO:0000256" key="1">
    <source>
        <dbReference type="SAM" id="Coils"/>
    </source>
</evidence>
<evidence type="ECO:0000313" key="6">
    <source>
        <dbReference type="EMBL" id="WLM93844.1"/>
    </source>
</evidence>
<reference evidence="5 7" key="2">
    <citation type="submission" date="2019-01" db="EMBL/GenBank/DDBJ databases">
        <title>Genomic analysis of febrile catheter-associated UTI E. coli isolates.</title>
        <authorList>
            <person name="Potter R."/>
            <person name="Zou Z."/>
            <person name="Henderson J."/>
            <person name="Dantas G."/>
        </authorList>
    </citation>
    <scope>NUCLEOTIDE SEQUENCE [LARGE SCALE GENOMIC DNA]</scope>
    <source>
        <strain evidence="5 7">29_CAASB</strain>
    </source>
</reference>
<reference evidence="4" key="1">
    <citation type="journal article" date="2018" name="Genome Biol.">
        <title>SKESA: strategic k-mer extension for scrupulous assemblies.</title>
        <authorList>
            <person name="Souvorov A."/>
            <person name="Agarwala R."/>
            <person name="Lipman D.J."/>
        </authorList>
    </citation>
    <scope>NUCLEOTIDE SEQUENCE [LARGE SCALE GENOMIC DNA]</scope>
    <source>
        <strain evidence="4">C0382</strain>
        <strain evidence="3">EC00763</strain>
    </source>
</reference>
<keyword evidence="1" id="KW-0175">Coiled coil</keyword>
<protein>
    <recommendedName>
        <fullName evidence="8">Phage tail tape measure protein</fullName>
    </recommendedName>
</protein>
<dbReference type="Proteomes" id="UP000843571">
    <property type="component" value="Unassembled WGS sequence"/>
</dbReference>
<evidence type="ECO:0008006" key="8">
    <source>
        <dbReference type="Google" id="ProtNLM"/>
    </source>
</evidence>
<dbReference type="EMBL" id="CP107128">
    <property type="protein sequence ID" value="WLM93844.1"/>
    <property type="molecule type" value="Genomic_DNA"/>
</dbReference>
<evidence type="ECO:0000313" key="4">
    <source>
        <dbReference type="EMBL" id="HAH7770709.1"/>
    </source>
</evidence>
<dbReference type="AlphaFoldDB" id="A0A061YBU6"/>
<dbReference type="EMBL" id="SCJN01000153">
    <property type="protein sequence ID" value="RXD14347.1"/>
    <property type="molecule type" value="Genomic_DNA"/>
</dbReference>
<dbReference type="Proteomes" id="UP001180189">
    <property type="component" value="Chromosome"/>
</dbReference>
<dbReference type="EMBL" id="ABONVU020000015">
    <property type="protein sequence ID" value="EMJ5255487.1"/>
    <property type="molecule type" value="Genomic_DNA"/>
</dbReference>
<evidence type="ECO:0000313" key="2">
    <source>
        <dbReference type="EMBL" id="EMJ5255487.1"/>
    </source>
</evidence>
<evidence type="ECO:0000313" key="7">
    <source>
        <dbReference type="Proteomes" id="UP000288730"/>
    </source>
</evidence>
<dbReference type="EMBL" id="DABCJL010000011">
    <property type="protein sequence ID" value="HAH7770709.1"/>
    <property type="molecule type" value="Genomic_DNA"/>
</dbReference>
<accession>A0A061YBU6</accession>
<organism evidence="4">
    <name type="scientific">Escherichia coli</name>
    <dbReference type="NCBI Taxonomy" id="562"/>
    <lineage>
        <taxon>Bacteria</taxon>
        <taxon>Pseudomonadati</taxon>
        <taxon>Pseudomonadota</taxon>
        <taxon>Gammaproteobacteria</taxon>
        <taxon>Enterobacterales</taxon>
        <taxon>Enterobacteriaceae</taxon>
        <taxon>Escherichia</taxon>
    </lineage>
</organism>
<sequence>MAISQNFKTQVVFGGRIDPSFRRGTTELNDAIRQTSSTVGKLTKSQDKLKDKIAAMKLAGKDVSDLSAQYQKLDRRIKATTQDQEALNTQLAKKQRLEKWTGRAKGAAKWGGRAAAGAVRATGRGIKWGTLGAAGLIGGAAAGALAMNAETSEKLGLAKSYGVGVEKYAAWENIGKAAGLNGENIGDLSEELTNKIGEIGNEKSLNPMLFQIGLTKKRMAGWDREKQFNEVMRRISEMKDEKQAASLADQLMGGEANKIMTYMKATGKSWEQTMSDAQKSNLLTKEGAEGAARAHVSVTNLWGSITSGLADTLGKIGGELAPTFDSVRETFTSWFKDNQGGFVSTITEWVKPENMKKMWDGIVNFGEGCVKFGKIIWAVVKKLEWLIPDEKSDEEQKTYNDEYNRAYQEFMDSGGKYSPNAGLTADNIAKAKAEEAVENMRHPERQEQAKSQAESMLAFVNPLSGMVNKNTAPAALDSSTLNIDTLKQAVSTPAPEQNNKIEINIVGATDPQSIQQSAASGVLDGLRQAASSYNRGAMFDKPAAAG</sequence>
<reference evidence="2" key="5">
    <citation type="submission" date="2024-02" db="EMBL/GenBank/DDBJ databases">
        <authorList>
            <consortium name="Clinical and Environmental Microbiology Branch: Whole genome sequencing antimicrobial resistance pathogens in the healthcare setting"/>
        </authorList>
    </citation>
    <scope>NUCLEOTIDE SEQUENCE</scope>
    <source>
        <strain evidence="2">1924188</strain>
    </source>
</reference>
<reference evidence="6" key="4">
    <citation type="journal article" date="2023" name="Microorganisms">
        <title>Comparative Genomic Analysis of ST131 Subclade C2 of ESBL-Producing E. coli Isolates from Patients with Recurrent and Sporadic Urinary Tract Infections.</title>
        <authorList>
            <person name="Jaen-Luchoro D."/>
            <person name="Kahnamouei A."/>
            <person name="Yazdanshenas S."/>
            <person name="Lindblom A."/>
            <person name="Samuelsson E."/>
            <person name="Ahren C."/>
            <person name="Karami N."/>
        </authorList>
    </citation>
    <scope>NUCLEOTIDE SEQUENCE</scope>
    <source>
        <strain evidence="6">S7</strain>
    </source>
</reference>
<gene>
    <name evidence="5" type="ORF">EPS76_17415</name>
    <name evidence="3" type="ORF">GRC73_12165</name>
    <name evidence="4" type="ORF">HIE29_004199</name>
    <name evidence="6" type="ORF">OGM49_13900</name>
    <name evidence="2" type="ORF">R8O40_003770</name>
</gene>